<evidence type="ECO:0000256" key="5">
    <source>
        <dbReference type="ARBA" id="ARBA00022917"/>
    </source>
</evidence>
<organism evidence="9">
    <name type="scientific">marine sediment metagenome</name>
    <dbReference type="NCBI Taxonomy" id="412755"/>
    <lineage>
        <taxon>unclassified sequences</taxon>
        <taxon>metagenomes</taxon>
        <taxon>ecological metagenomes</taxon>
    </lineage>
</organism>
<evidence type="ECO:0000256" key="6">
    <source>
        <dbReference type="ARBA" id="ARBA00023146"/>
    </source>
</evidence>
<dbReference type="AlphaFoldDB" id="X1VND8"/>
<evidence type="ECO:0000256" key="7">
    <source>
        <dbReference type="ARBA" id="ARBA00029936"/>
    </source>
</evidence>
<accession>X1VND8</accession>
<dbReference type="SUPFAM" id="SSF52374">
    <property type="entry name" value="Nucleotidylyl transferase"/>
    <property type="match status" value="1"/>
</dbReference>
<dbReference type="InterPro" id="IPR001412">
    <property type="entry name" value="aa-tRNA-synth_I_CS"/>
</dbReference>
<comment type="caution">
    <text evidence="9">The sequence shown here is derived from an EMBL/GenBank/DDBJ whole genome shotgun (WGS) entry which is preliminary data.</text>
</comment>
<dbReference type="GO" id="GO:0005829">
    <property type="term" value="C:cytosol"/>
    <property type="evidence" value="ECO:0007669"/>
    <property type="project" value="TreeGrafter"/>
</dbReference>
<evidence type="ECO:0000256" key="2">
    <source>
        <dbReference type="ARBA" id="ARBA00022598"/>
    </source>
</evidence>
<evidence type="ECO:0000256" key="4">
    <source>
        <dbReference type="ARBA" id="ARBA00022840"/>
    </source>
</evidence>
<dbReference type="GO" id="GO:0006438">
    <property type="term" value="P:valyl-tRNA aminoacylation"/>
    <property type="evidence" value="ECO:0007669"/>
    <property type="project" value="InterPro"/>
</dbReference>
<dbReference type="Pfam" id="PF00133">
    <property type="entry name" value="tRNA-synt_1"/>
    <property type="match status" value="1"/>
</dbReference>
<keyword evidence="2" id="KW-0436">Ligase</keyword>
<reference evidence="9" key="1">
    <citation type="journal article" date="2014" name="Front. Microbiol.">
        <title>High frequency of phylogenetically diverse reductive dehalogenase-homologous genes in deep subseafloor sedimentary metagenomes.</title>
        <authorList>
            <person name="Kawai M."/>
            <person name="Futagami T."/>
            <person name="Toyoda A."/>
            <person name="Takaki Y."/>
            <person name="Nishi S."/>
            <person name="Hori S."/>
            <person name="Arai W."/>
            <person name="Tsubouchi T."/>
            <person name="Morono Y."/>
            <person name="Uchiyama I."/>
            <person name="Ito T."/>
            <person name="Fujiyama A."/>
            <person name="Inagaki F."/>
            <person name="Takami H."/>
        </authorList>
    </citation>
    <scope>NUCLEOTIDE SEQUENCE</scope>
    <source>
        <strain evidence="9">Expedition CK06-06</strain>
    </source>
</reference>
<dbReference type="EMBL" id="BARW01029511">
    <property type="protein sequence ID" value="GAJ10265.1"/>
    <property type="molecule type" value="Genomic_DNA"/>
</dbReference>
<dbReference type="EC" id="6.1.1.9" evidence="1"/>
<keyword evidence="6" id="KW-0030">Aminoacyl-tRNA synthetase</keyword>
<keyword evidence="4" id="KW-0067">ATP-binding</keyword>
<dbReference type="InterPro" id="IPR014729">
    <property type="entry name" value="Rossmann-like_a/b/a_fold"/>
</dbReference>
<dbReference type="Gene3D" id="3.40.50.620">
    <property type="entry name" value="HUPs"/>
    <property type="match status" value="1"/>
</dbReference>
<evidence type="ECO:0000256" key="3">
    <source>
        <dbReference type="ARBA" id="ARBA00022741"/>
    </source>
</evidence>
<sequence>MAKNNIDFKKIEERWRKFWEKEEIYKFNPKSKKPIYSIDTPPPTVSGRMHIGHAFSYSQQDFIARFRRMFDSNVFYPFGTDDNGLATIRLIEKEKKVKAFNLGREKFVKLALETLKKELRLEYIADWKNIGMSCDWNIFYTTIDSHCRKITQRSFIELYKKGRE</sequence>
<keyword evidence="3" id="KW-0547">Nucleotide-binding</keyword>
<dbReference type="InterPro" id="IPR002303">
    <property type="entry name" value="Valyl-tRNA_ligase"/>
</dbReference>
<gene>
    <name evidence="9" type="ORF">S12H4_47405</name>
</gene>
<evidence type="ECO:0000313" key="9">
    <source>
        <dbReference type="EMBL" id="GAJ10265.1"/>
    </source>
</evidence>
<dbReference type="InterPro" id="IPR002300">
    <property type="entry name" value="aa-tRNA-synth_Ia"/>
</dbReference>
<dbReference type="PANTHER" id="PTHR11946">
    <property type="entry name" value="VALYL-TRNA SYNTHETASES"/>
    <property type="match status" value="1"/>
</dbReference>
<dbReference type="GO" id="GO:0005524">
    <property type="term" value="F:ATP binding"/>
    <property type="evidence" value="ECO:0007669"/>
    <property type="project" value="UniProtKB-KW"/>
</dbReference>
<keyword evidence="5" id="KW-0648">Protein biosynthesis</keyword>
<proteinExistence type="predicted"/>
<evidence type="ECO:0000259" key="8">
    <source>
        <dbReference type="Pfam" id="PF00133"/>
    </source>
</evidence>
<dbReference type="PANTHER" id="PTHR11946:SF93">
    <property type="entry name" value="VALINE--TRNA LIGASE, CHLOROPLASTIC_MITOCHONDRIAL 2"/>
    <property type="match status" value="1"/>
</dbReference>
<dbReference type="PROSITE" id="PS00178">
    <property type="entry name" value="AA_TRNA_LIGASE_I"/>
    <property type="match status" value="1"/>
</dbReference>
<evidence type="ECO:0000256" key="1">
    <source>
        <dbReference type="ARBA" id="ARBA00013169"/>
    </source>
</evidence>
<feature type="domain" description="Aminoacyl-tRNA synthetase class Ia" evidence="8">
    <location>
        <begin position="15"/>
        <end position="162"/>
    </location>
</feature>
<protein>
    <recommendedName>
        <fullName evidence="1">valine--tRNA ligase</fullName>
        <ecNumber evidence="1">6.1.1.9</ecNumber>
    </recommendedName>
    <alternativeName>
        <fullName evidence="7">Valyl-tRNA synthetase</fullName>
    </alternativeName>
</protein>
<name>X1VND8_9ZZZZ</name>
<dbReference type="GO" id="GO:0004832">
    <property type="term" value="F:valine-tRNA ligase activity"/>
    <property type="evidence" value="ECO:0007669"/>
    <property type="project" value="UniProtKB-EC"/>
</dbReference>